<feature type="transmembrane region" description="Helical" evidence="2">
    <location>
        <begin position="95"/>
        <end position="118"/>
    </location>
</feature>
<comment type="caution">
    <text evidence="3">The sequence shown here is derived from an EMBL/GenBank/DDBJ whole genome shotgun (WGS) entry which is preliminary data.</text>
</comment>
<reference evidence="4" key="1">
    <citation type="journal article" date="2019" name="Int. J. Syst. Evol. Microbiol.">
        <title>The Global Catalogue of Microorganisms (GCM) 10K type strain sequencing project: providing services to taxonomists for standard genome sequencing and annotation.</title>
        <authorList>
            <consortium name="The Broad Institute Genomics Platform"/>
            <consortium name="The Broad Institute Genome Sequencing Center for Infectious Disease"/>
            <person name="Wu L."/>
            <person name="Ma J."/>
        </authorList>
    </citation>
    <scope>NUCLEOTIDE SEQUENCE [LARGE SCALE GENOMIC DNA]</scope>
    <source>
        <strain evidence="4">CGMCC 1.13574</strain>
    </source>
</reference>
<accession>A0ABV9NIM4</accession>
<feature type="compositionally biased region" description="Low complexity" evidence="1">
    <location>
        <begin position="148"/>
        <end position="159"/>
    </location>
</feature>
<feature type="transmembrane region" description="Helical" evidence="2">
    <location>
        <begin position="63"/>
        <end position="89"/>
    </location>
</feature>
<evidence type="ECO:0000313" key="4">
    <source>
        <dbReference type="Proteomes" id="UP001595892"/>
    </source>
</evidence>
<proteinExistence type="predicted"/>
<protein>
    <recommendedName>
        <fullName evidence="5">Phage holin family protein</fullName>
    </recommendedName>
</protein>
<sequence>MRKGEPADGPETPGEKRNILDDLRTLREAIAATLRDGGDVAGGFAKLVSADAALARSAVATAALLGIVALLLLHSTWLLLLGVLVTGLAALGLNWVAAFAVGAGILLLASALVAWLAWRALADARFDATRRQWARLRSTSPNAPPTGAPADGAAPEAAP</sequence>
<name>A0ABV9NIM4_9GAMM</name>
<evidence type="ECO:0000256" key="1">
    <source>
        <dbReference type="SAM" id="MobiDB-lite"/>
    </source>
</evidence>
<keyword evidence="2" id="KW-0812">Transmembrane</keyword>
<feature type="region of interest" description="Disordered" evidence="1">
    <location>
        <begin position="137"/>
        <end position="159"/>
    </location>
</feature>
<keyword evidence="2" id="KW-0472">Membrane</keyword>
<dbReference type="EMBL" id="JBHSGG010000002">
    <property type="protein sequence ID" value="MFC4726800.1"/>
    <property type="molecule type" value="Genomic_DNA"/>
</dbReference>
<evidence type="ECO:0000256" key="2">
    <source>
        <dbReference type="SAM" id="Phobius"/>
    </source>
</evidence>
<organism evidence="3 4">
    <name type="scientific">Coralloluteibacterium thermophilum</name>
    <dbReference type="NCBI Taxonomy" id="2707049"/>
    <lineage>
        <taxon>Bacteria</taxon>
        <taxon>Pseudomonadati</taxon>
        <taxon>Pseudomonadota</taxon>
        <taxon>Gammaproteobacteria</taxon>
        <taxon>Lysobacterales</taxon>
        <taxon>Lysobacteraceae</taxon>
        <taxon>Coralloluteibacterium</taxon>
    </lineage>
</organism>
<keyword evidence="2" id="KW-1133">Transmembrane helix</keyword>
<dbReference type="RefSeq" id="WP_377002752.1">
    <property type="nucleotide sequence ID" value="NZ_JBHSGG010000002.1"/>
</dbReference>
<keyword evidence="4" id="KW-1185">Reference proteome</keyword>
<evidence type="ECO:0000313" key="3">
    <source>
        <dbReference type="EMBL" id="MFC4726800.1"/>
    </source>
</evidence>
<dbReference type="Proteomes" id="UP001595892">
    <property type="component" value="Unassembled WGS sequence"/>
</dbReference>
<gene>
    <name evidence="3" type="ORF">ACFO3Q_01225</name>
</gene>
<evidence type="ECO:0008006" key="5">
    <source>
        <dbReference type="Google" id="ProtNLM"/>
    </source>
</evidence>